<organism evidence="2 3">
    <name type="scientific">Embleya scabrispora</name>
    <dbReference type="NCBI Taxonomy" id="159449"/>
    <lineage>
        <taxon>Bacteria</taxon>
        <taxon>Bacillati</taxon>
        <taxon>Actinomycetota</taxon>
        <taxon>Actinomycetes</taxon>
        <taxon>Kitasatosporales</taxon>
        <taxon>Streptomycetaceae</taxon>
        <taxon>Embleya</taxon>
    </lineage>
</organism>
<accession>A0A1T3NRQ8</accession>
<comment type="caution">
    <text evidence="2">The sequence shown here is derived from an EMBL/GenBank/DDBJ whole genome shotgun (WGS) entry which is preliminary data.</text>
</comment>
<dbReference type="RefSeq" id="WP_078980507.1">
    <property type="nucleotide sequence ID" value="NZ_MWQN01000002.1"/>
</dbReference>
<dbReference type="STRING" id="159449.B4N89_35135"/>
<dbReference type="Pfam" id="PF13575">
    <property type="entry name" value="DUF4135"/>
    <property type="match status" value="1"/>
</dbReference>
<protein>
    <recommendedName>
        <fullName evidence="1">Lantibiotic biosynthesis protein dehydration domain-containing protein</fullName>
    </recommendedName>
</protein>
<evidence type="ECO:0000313" key="2">
    <source>
        <dbReference type="EMBL" id="OPC79291.1"/>
    </source>
</evidence>
<evidence type="ECO:0000313" key="3">
    <source>
        <dbReference type="Proteomes" id="UP000190037"/>
    </source>
</evidence>
<reference evidence="2 3" key="1">
    <citation type="submission" date="2017-03" db="EMBL/GenBank/DDBJ databases">
        <title>Draft genome sequence of Streptomyces scabrisporus NF3, endophyte isolated from Amphipterygium adstringens.</title>
        <authorList>
            <person name="Vazquez M."/>
            <person name="Ceapa C.D."/>
            <person name="Rodriguez Luna D."/>
            <person name="Sanchez Esquivel S."/>
        </authorList>
    </citation>
    <scope>NUCLEOTIDE SEQUENCE [LARGE SCALE GENOMIC DNA]</scope>
    <source>
        <strain evidence="2 3">NF3</strain>
    </source>
</reference>
<dbReference type="OrthoDB" id="22038at2"/>
<gene>
    <name evidence="2" type="ORF">B4N89_35135</name>
</gene>
<keyword evidence="3" id="KW-1185">Reference proteome</keyword>
<dbReference type="EMBL" id="MWQN01000002">
    <property type="protein sequence ID" value="OPC79291.1"/>
    <property type="molecule type" value="Genomic_DNA"/>
</dbReference>
<proteinExistence type="predicted"/>
<dbReference type="InterPro" id="IPR025410">
    <property type="entry name" value="Lant_dehyd"/>
</dbReference>
<feature type="domain" description="Lantibiotic biosynthesis protein dehydration" evidence="1">
    <location>
        <begin position="121"/>
        <end position="202"/>
    </location>
</feature>
<evidence type="ECO:0000259" key="1">
    <source>
        <dbReference type="Pfam" id="PF13575"/>
    </source>
</evidence>
<name>A0A1T3NRQ8_9ACTN</name>
<sequence length="643" mass="68723">MATTMPVPVLDRLIRQVREGGAQEVFPPVVTDGPAETLAPDGALGGVRDAEQVAALLAEDRFAPFRRAMERLDAWSVRAAAGIDADLLAPGVLDPVASALFAPTLGAIFTACHHSPARVAERLADLRVTQLLGALDLFLVRMATDLDAAHRPRDPRLAGPVVELRAHGAETHNGGLRVLRLAFAGGGALAYKPRPANGEALFLADGTTGDDRQPAQSGGLFERINALPEAAGPVRLPTLATWTGSGPGARGYSWHEWIEPPAERGPVRVDGSTTMTGTVLTPEQARRFWHRVGNLAATCTAFGVSDLIGGNVLAGARPHRAHDEPMLYPVDLECYFTGSTGLRATGLLGPAPSPTEEAADDDFEYPPGLEDTADWRALEGGALVWRRAADGTLRLLPMDRPPTRTVVPSAVADTEGGFGRAPHLLSMLRGMFDAWTLLCRHREAVRREVEPRAREAYIRIVPRPTADYARAIDARLRGTTAERHPDGEPFSVDEKAQLSRWDVPYYFCAAVPPEGDPAGPGAPLLALAPAPEPFLAKPVPFAESPEAEVPEFPSAGLHRYADPTLAALGPALRDAVVGVIEQLPDSRTLVDPALGVALRWSEGGTDGRVDFDWPRAGRRIGYEWAGGTLRIHLAKLDTPGEAS</sequence>
<dbReference type="AlphaFoldDB" id="A0A1T3NRQ8"/>
<dbReference type="Proteomes" id="UP000190037">
    <property type="component" value="Unassembled WGS sequence"/>
</dbReference>